<dbReference type="PROSITE" id="PS51194">
    <property type="entry name" value="HELICASE_CTER"/>
    <property type="match status" value="1"/>
</dbReference>
<keyword evidence="8" id="KW-1185">Reference proteome</keyword>
<dbReference type="Gene3D" id="3.40.50.300">
    <property type="entry name" value="P-loop containing nucleotide triphosphate hydrolases"/>
    <property type="match status" value="1"/>
</dbReference>
<dbReference type="InterPro" id="IPR014001">
    <property type="entry name" value="Helicase_ATP-bd"/>
</dbReference>
<dbReference type="InterPro" id="IPR013663">
    <property type="entry name" value="Helicase_SWF/SNF/SWI_bac"/>
</dbReference>
<dbReference type="Gene3D" id="3.40.50.10810">
    <property type="entry name" value="Tandem AAA-ATPase domain"/>
    <property type="match status" value="1"/>
</dbReference>
<keyword evidence="1" id="KW-0378">Hydrolase</keyword>
<feature type="domain" description="Helicase C-terminal" evidence="6">
    <location>
        <begin position="914"/>
        <end position="1077"/>
    </location>
</feature>
<dbReference type="InterPro" id="IPR007527">
    <property type="entry name" value="Znf_SWIM"/>
</dbReference>
<feature type="domain" description="SWIM-type" evidence="4">
    <location>
        <begin position="58"/>
        <end position="104"/>
    </location>
</feature>
<dbReference type="InterPro" id="IPR001650">
    <property type="entry name" value="Helicase_C-like"/>
</dbReference>
<dbReference type="SMART" id="SM00487">
    <property type="entry name" value="DEXDc"/>
    <property type="match status" value="1"/>
</dbReference>
<name>A0A2A7MH61_9CLOT</name>
<evidence type="ECO:0000259" key="6">
    <source>
        <dbReference type="PROSITE" id="PS51194"/>
    </source>
</evidence>
<keyword evidence="7" id="KW-0067">ATP-binding</keyword>
<keyword evidence="2" id="KW-0479">Metal-binding</keyword>
<keyword evidence="7" id="KW-0547">Nucleotide-binding</keyword>
<dbReference type="FunFam" id="3.40.50.300:FF:000533">
    <property type="entry name" value="Helicase, Snf2 family"/>
    <property type="match status" value="1"/>
</dbReference>
<dbReference type="CDD" id="cd18012">
    <property type="entry name" value="DEXQc_arch_SWI2_SNF2"/>
    <property type="match status" value="1"/>
</dbReference>
<dbReference type="SMART" id="SM00490">
    <property type="entry name" value="HELICc"/>
    <property type="match status" value="1"/>
</dbReference>
<dbReference type="GO" id="GO:0008270">
    <property type="term" value="F:zinc ion binding"/>
    <property type="evidence" value="ECO:0007669"/>
    <property type="project" value="UniProtKB-KW"/>
</dbReference>
<dbReference type="PROSITE" id="PS50966">
    <property type="entry name" value="ZF_SWIM"/>
    <property type="match status" value="1"/>
</dbReference>
<sequence>MIKQILLEEFNKHITNLMKTKGERVLKNDLIKDININVEDDSINIKSYVVSESLYSEYSCNLEIDNITRELIGTHCSCADFEKNEFRKDNYCCKHITATFYSFLKSIDNDSELRKKLSKSLENKSENSTSRDSSLSLLSLLIDDKEKDLLKFDIIINKNNWSSKLQAEFKVGIRKKSSKMYIIRDINQFLLCSYNNVPIKYGKDFEFDLRRQRLSLEDKRLFKFMNNIRSIAENDRSFRRSQDKLIDGKLITIPDYMVKEFLRIIKKNRVYLGDGFFYRVLESEILEEDIPIPLSLDTKKDSVTLEANNGMPEALTKDEDVFLYGTSIYIPSLEQCERLEPYLKIFGATSKISFPKDKETKILTDLIPSIQKVTDGLILSKSIKNKVVISKPKFNFYFDKDKEISLIFKVSYAGHEFNYFEEYKDKVIYRDSASESEVFGLIRRLHFQEVDNKFYFIGDDGEGFRFFKYDIEKLQSYGEVYYSERFKGLKKLTKSQFKGEVRKGKYDYFEFEFNLGDLGEEEITKILRSFRDNVKYYKLENGEFLDLEEINIKEALTLIDNLIEEEILNKNVIEIPLNKAVYLEDYLEDKKMRYIKGRKEIKELKKKLTNIEGKIFEVPNDLNASLREYQISGYNWFKTLDYLGFGGILGDEMGLGKTLQTITLLLSNKGSKSLIIAPTSLIYNWNNEFKKFAPNMKIAIANGSKEEREKLLKEYKEYDVIITTYNLLRRDIDIYTMEFDYCILDEAQNIKNSSSQNAKAVKTINAKRRFALTGTPIENSLMELWSIFDFIMPNYLYDEKRFTSRYFRRLEEGPEIIQELNRLIKPFILRRYKKNVIKELPDKIEKRLYVPLSDEQTKVYEAYSKYVKDIIAKKVEDLEFTRSKIEILSYITKLRQLCLDPSVVMEEYNGDSGKIDSLMELLEQSVCENHKVLVFSQFTSVLKNIGKTLEKNNFRYSYLDGSIPSIDRMKMVEEFNNGENSVFLISLKAGGTGLNLTSADIVIHFDPWWNPAVEDQATDRAHRIGQENVVEVIKLIAKGTIEEKIVDLQDTKRELISKILGDDLSADNINTLSEEDILSLFN</sequence>
<evidence type="ECO:0000313" key="8">
    <source>
        <dbReference type="Proteomes" id="UP000220840"/>
    </source>
</evidence>
<dbReference type="InterPro" id="IPR027417">
    <property type="entry name" value="P-loop_NTPase"/>
</dbReference>
<proteinExistence type="predicted"/>
<dbReference type="InterPro" id="IPR049730">
    <property type="entry name" value="SNF2/RAD54-like_C"/>
</dbReference>
<gene>
    <name evidence="7" type="ORF">CQ394_05350</name>
</gene>
<dbReference type="InterPro" id="IPR000330">
    <property type="entry name" value="SNF2_N"/>
</dbReference>
<evidence type="ECO:0000256" key="3">
    <source>
        <dbReference type="SAM" id="Coils"/>
    </source>
</evidence>
<dbReference type="Pfam" id="PF08455">
    <property type="entry name" value="SNF2_assoc"/>
    <property type="match status" value="1"/>
</dbReference>
<dbReference type="EMBL" id="PDCJ01000001">
    <property type="protein sequence ID" value="PEG31152.1"/>
    <property type="molecule type" value="Genomic_DNA"/>
</dbReference>
<dbReference type="Proteomes" id="UP000220840">
    <property type="component" value="Unassembled WGS sequence"/>
</dbReference>
<evidence type="ECO:0000259" key="4">
    <source>
        <dbReference type="PROSITE" id="PS50966"/>
    </source>
</evidence>
<dbReference type="SUPFAM" id="SSF52540">
    <property type="entry name" value="P-loop containing nucleoside triphosphate hydrolases"/>
    <property type="match status" value="2"/>
</dbReference>
<comment type="caution">
    <text evidence="7">The sequence shown here is derived from an EMBL/GenBank/DDBJ whole genome shotgun (WGS) entry which is preliminary data.</text>
</comment>
<dbReference type="GO" id="GO:0016787">
    <property type="term" value="F:hydrolase activity"/>
    <property type="evidence" value="ECO:0007669"/>
    <property type="project" value="UniProtKB-KW"/>
</dbReference>
<dbReference type="PROSITE" id="PS51192">
    <property type="entry name" value="HELICASE_ATP_BIND_1"/>
    <property type="match status" value="1"/>
</dbReference>
<dbReference type="RefSeq" id="WP_058295310.1">
    <property type="nucleotide sequence ID" value="NZ_CAMRXB010000073.1"/>
</dbReference>
<keyword evidence="3" id="KW-0175">Coiled coil</keyword>
<evidence type="ECO:0000256" key="2">
    <source>
        <dbReference type="PROSITE-ProRule" id="PRU00325"/>
    </source>
</evidence>
<reference evidence="7 8" key="1">
    <citation type="submission" date="2017-10" db="EMBL/GenBank/DDBJ databases">
        <title>Effective Description of Clostridium neonatale sp. nov. linked to necrotizing enterocolitis in neonates and a clarification of species assignable to the genus Clostridium (Prazmowski 1880) emend. Lawson and Rainey 2016.</title>
        <authorList>
            <person name="Bernard K."/>
            <person name="Burdz T."/>
            <person name="Wiebe D."/>
            <person name="Balcewich B."/>
            <person name="Alfa M."/>
            <person name="Bernier A.-M."/>
        </authorList>
    </citation>
    <scope>NUCLEOTIDE SEQUENCE [LARGE SCALE GENOMIC DNA]</scope>
    <source>
        <strain evidence="7 8">LCDC99A005</strain>
    </source>
</reference>
<dbReference type="OrthoDB" id="9760715at2"/>
<keyword evidence="2" id="KW-0862">Zinc</keyword>
<dbReference type="PANTHER" id="PTHR10799">
    <property type="entry name" value="SNF2/RAD54 HELICASE FAMILY"/>
    <property type="match status" value="1"/>
</dbReference>
<dbReference type="InterPro" id="IPR038718">
    <property type="entry name" value="SNF2-like_sf"/>
</dbReference>
<keyword evidence="2" id="KW-0863">Zinc-finger</keyword>
<dbReference type="AlphaFoldDB" id="A0A2A7MH61"/>
<dbReference type="CDD" id="cd18793">
    <property type="entry name" value="SF2_C_SNF"/>
    <property type="match status" value="1"/>
</dbReference>
<keyword evidence="7" id="KW-0347">Helicase</keyword>
<evidence type="ECO:0000259" key="5">
    <source>
        <dbReference type="PROSITE" id="PS51192"/>
    </source>
</evidence>
<feature type="domain" description="Helicase ATP-binding" evidence="5">
    <location>
        <begin position="638"/>
        <end position="794"/>
    </location>
</feature>
<dbReference type="Pfam" id="PF00271">
    <property type="entry name" value="Helicase_C"/>
    <property type="match status" value="1"/>
</dbReference>
<dbReference type="Pfam" id="PF00176">
    <property type="entry name" value="SNF2-rel_dom"/>
    <property type="match status" value="1"/>
</dbReference>
<organism evidence="7 8">
    <name type="scientific">Clostridium neonatale</name>
    <dbReference type="NCBI Taxonomy" id="137838"/>
    <lineage>
        <taxon>Bacteria</taxon>
        <taxon>Bacillati</taxon>
        <taxon>Bacillota</taxon>
        <taxon>Clostridia</taxon>
        <taxon>Eubacteriales</taxon>
        <taxon>Clostridiaceae</taxon>
        <taxon>Clostridium</taxon>
    </lineage>
</organism>
<evidence type="ECO:0000256" key="1">
    <source>
        <dbReference type="ARBA" id="ARBA00022801"/>
    </source>
</evidence>
<dbReference type="GO" id="GO:0004386">
    <property type="term" value="F:helicase activity"/>
    <property type="evidence" value="ECO:0007669"/>
    <property type="project" value="UniProtKB-KW"/>
</dbReference>
<accession>A0A2A7MH61</accession>
<protein>
    <submittedName>
        <fullName evidence="7">Helicase</fullName>
    </submittedName>
</protein>
<dbReference type="GO" id="GO:0005524">
    <property type="term" value="F:ATP binding"/>
    <property type="evidence" value="ECO:0007669"/>
    <property type="project" value="InterPro"/>
</dbReference>
<evidence type="ECO:0000313" key="7">
    <source>
        <dbReference type="EMBL" id="PEG31152.1"/>
    </source>
</evidence>
<dbReference type="FunFam" id="3.40.50.10810:FF:000054">
    <property type="entry name" value="Helicase, Snf2 family"/>
    <property type="match status" value="1"/>
</dbReference>
<dbReference type="STRING" id="137838.GCA_001458595_02538"/>
<feature type="coiled-coil region" evidence="3">
    <location>
        <begin position="545"/>
        <end position="614"/>
    </location>
</feature>